<sequence length="92" mass="9562">MILKSQSKCLVALIILSLAGCSTTKAIHVACDFTAGAANNAINRDKNKNSSDIHGEKLKTNGNSDALEGVLGVISGVLTRSLNSNTQSKCTD</sequence>
<organism evidence="2 3">
    <name type="scientific">Colwellia chukchiensis</name>
    <dbReference type="NCBI Taxonomy" id="641665"/>
    <lineage>
        <taxon>Bacteria</taxon>
        <taxon>Pseudomonadati</taxon>
        <taxon>Pseudomonadota</taxon>
        <taxon>Gammaproteobacteria</taxon>
        <taxon>Alteromonadales</taxon>
        <taxon>Colwelliaceae</taxon>
        <taxon>Colwellia</taxon>
    </lineage>
</organism>
<dbReference type="PROSITE" id="PS51257">
    <property type="entry name" value="PROKAR_LIPOPROTEIN"/>
    <property type="match status" value="1"/>
</dbReference>
<feature type="signal peptide" evidence="1">
    <location>
        <begin position="1"/>
        <end position="26"/>
    </location>
</feature>
<evidence type="ECO:0008006" key="4">
    <source>
        <dbReference type="Google" id="ProtNLM"/>
    </source>
</evidence>
<evidence type="ECO:0000313" key="2">
    <source>
        <dbReference type="EMBL" id="SEL96834.1"/>
    </source>
</evidence>
<feature type="chain" id="PRO_5011548112" description="Lipoprotein" evidence="1">
    <location>
        <begin position="27"/>
        <end position="92"/>
    </location>
</feature>
<name>A0A1H7UJA9_9GAMM</name>
<dbReference type="AlphaFoldDB" id="A0A1H7UJA9"/>
<keyword evidence="3" id="KW-1185">Reference proteome</keyword>
<dbReference type="Proteomes" id="UP000199297">
    <property type="component" value="Unassembled WGS sequence"/>
</dbReference>
<keyword evidence="1" id="KW-0732">Signal</keyword>
<reference evidence="3" key="1">
    <citation type="submission" date="2016-10" db="EMBL/GenBank/DDBJ databases">
        <authorList>
            <person name="Varghese N."/>
            <person name="Submissions S."/>
        </authorList>
    </citation>
    <scope>NUCLEOTIDE SEQUENCE [LARGE SCALE GENOMIC DNA]</scope>
    <source>
        <strain evidence="3">CGMCC 1.9127</strain>
    </source>
</reference>
<evidence type="ECO:0000256" key="1">
    <source>
        <dbReference type="SAM" id="SignalP"/>
    </source>
</evidence>
<protein>
    <recommendedName>
        <fullName evidence="4">Lipoprotein</fullName>
    </recommendedName>
</protein>
<proteinExistence type="predicted"/>
<dbReference type="EMBL" id="FOBI01000047">
    <property type="protein sequence ID" value="SEL96834.1"/>
    <property type="molecule type" value="Genomic_DNA"/>
</dbReference>
<evidence type="ECO:0000313" key="3">
    <source>
        <dbReference type="Proteomes" id="UP000199297"/>
    </source>
</evidence>
<accession>A0A1H7UJA9</accession>
<gene>
    <name evidence="2" type="ORF">SAMN05216262_1473</name>
</gene>